<dbReference type="PRINTS" id="PR00368">
    <property type="entry name" value="FADPNR"/>
</dbReference>
<evidence type="ECO:0000256" key="1">
    <source>
        <dbReference type="ARBA" id="ARBA00001974"/>
    </source>
</evidence>
<dbReference type="Pfam" id="PF18267">
    <property type="entry name" value="Rubredoxin_C"/>
    <property type="match status" value="1"/>
</dbReference>
<feature type="domain" description="FAD/NAD(P)-binding" evidence="5">
    <location>
        <begin position="5"/>
        <end position="279"/>
    </location>
</feature>
<evidence type="ECO:0000256" key="2">
    <source>
        <dbReference type="ARBA" id="ARBA00006442"/>
    </source>
</evidence>
<proteinExistence type="inferred from homology"/>
<dbReference type="SUPFAM" id="SSF51905">
    <property type="entry name" value="FAD/NAD(P)-binding domain"/>
    <property type="match status" value="2"/>
</dbReference>
<comment type="cofactor">
    <cofactor evidence="1">
        <name>FAD</name>
        <dbReference type="ChEBI" id="CHEBI:57692"/>
    </cofactor>
</comment>
<evidence type="ECO:0000259" key="6">
    <source>
        <dbReference type="Pfam" id="PF18267"/>
    </source>
</evidence>
<feature type="domain" description="NADH-rubredoxin oxidoreductase C-terminal" evidence="6">
    <location>
        <begin position="316"/>
        <end position="383"/>
    </location>
</feature>
<dbReference type="PANTHER" id="PTHR43429">
    <property type="entry name" value="PYRIDINE NUCLEOTIDE-DISULFIDE OXIDOREDUCTASE DOMAIN-CONTAINING"/>
    <property type="match status" value="1"/>
</dbReference>
<dbReference type="InterPro" id="IPR050260">
    <property type="entry name" value="FAD-bd_OxRdtase"/>
</dbReference>
<comment type="similarity">
    <text evidence="2">Belongs to the FAD-dependent oxidoreductase family.</text>
</comment>
<organism evidence="7 8">
    <name type="scientific">Thioclava marina</name>
    <dbReference type="NCBI Taxonomy" id="1915077"/>
    <lineage>
        <taxon>Bacteria</taxon>
        <taxon>Pseudomonadati</taxon>
        <taxon>Pseudomonadota</taxon>
        <taxon>Alphaproteobacteria</taxon>
        <taxon>Rhodobacterales</taxon>
        <taxon>Paracoccaceae</taxon>
        <taxon>Thioclava</taxon>
    </lineage>
</organism>
<comment type="caution">
    <text evidence="7">The sequence shown here is derived from an EMBL/GenBank/DDBJ whole genome shotgun (WGS) entry which is preliminary data.</text>
</comment>
<accession>A0ABX3MIB0</accession>
<evidence type="ECO:0000313" key="7">
    <source>
        <dbReference type="EMBL" id="OOY11010.1"/>
    </source>
</evidence>
<dbReference type="InterPro" id="IPR036188">
    <property type="entry name" value="FAD/NAD-bd_sf"/>
</dbReference>
<dbReference type="InterPro" id="IPR016156">
    <property type="entry name" value="FAD/NAD-linked_Rdtase_dimer_sf"/>
</dbReference>
<dbReference type="PRINTS" id="PR00411">
    <property type="entry name" value="PNDRDTASEI"/>
</dbReference>
<keyword evidence="3" id="KW-0285">Flavoprotein</keyword>
<dbReference type="Gene3D" id="3.30.390.30">
    <property type="match status" value="1"/>
</dbReference>
<evidence type="ECO:0000313" key="8">
    <source>
        <dbReference type="Proteomes" id="UP000242224"/>
    </source>
</evidence>
<dbReference type="InterPro" id="IPR023753">
    <property type="entry name" value="FAD/NAD-binding_dom"/>
</dbReference>
<evidence type="ECO:0000259" key="5">
    <source>
        <dbReference type="Pfam" id="PF07992"/>
    </source>
</evidence>
<gene>
    <name evidence="7" type="ORF">BMG00_14785</name>
</gene>
<dbReference type="InterPro" id="IPR041575">
    <property type="entry name" value="Rubredoxin_C"/>
</dbReference>
<evidence type="ECO:0000256" key="4">
    <source>
        <dbReference type="ARBA" id="ARBA00022827"/>
    </source>
</evidence>
<keyword evidence="8" id="KW-1185">Reference proteome</keyword>
<sequence length="415" mass="44062">MMAERLVIIGAGMAAGRLLDHLTEEAPGRYDITLINAEPRGTYNRIMLSPVLAGETRYDEIVTHDDAWYARHAITCRFGERVSGIDRAAKRVHAPGGDVPYDHLVIATGSSPVMLPLPGADLAGVIGYRDFEDTEAMIAAASRGGRAVVIGGGLLGLEAAAGLAARGMEVSVVHLMGHLMERQIDPAAGFLLRKALNDRGIRVVCSAVSKEIAGENGHVRALILEGGTELPCDLLVMAVGIRPTTALAKEAGLEVGRGILVDDQLHSSDPAIYALGECVEHDGQLFGLVAPLFDQARVLADVLQGREAAFTPPEVSTKLKVTGCDIFSAGDFAPAETREEIVLSDPARGTYRRLVLEEGRLKGAVFYGDSRDSGWFHDLIRTGADVSALRETLIFGPADPQPLPAPYGGLCSLTA</sequence>
<dbReference type="Proteomes" id="UP000242224">
    <property type="component" value="Unassembled WGS sequence"/>
</dbReference>
<protein>
    <recommendedName>
        <fullName evidence="9">Assimilatory nitrite reductase large subunit</fullName>
    </recommendedName>
</protein>
<dbReference type="Pfam" id="PF07992">
    <property type="entry name" value="Pyr_redox_2"/>
    <property type="match status" value="1"/>
</dbReference>
<keyword evidence="4" id="KW-0274">FAD</keyword>
<reference evidence="7 8" key="1">
    <citation type="submission" date="2016-11" db="EMBL/GenBank/DDBJ databases">
        <title>A multilocus sequence analysis scheme for characterization of bacteria in the genus Thioclava.</title>
        <authorList>
            <person name="Liu Y."/>
            <person name="Shao Z."/>
        </authorList>
    </citation>
    <scope>NUCLEOTIDE SEQUENCE [LARGE SCALE GENOMIC DNA]</scope>
    <source>
        <strain evidence="7 8">11.10-0-13</strain>
    </source>
</reference>
<dbReference type="Gene3D" id="3.50.50.60">
    <property type="entry name" value="FAD/NAD(P)-binding domain"/>
    <property type="match status" value="2"/>
</dbReference>
<evidence type="ECO:0008006" key="9">
    <source>
        <dbReference type="Google" id="ProtNLM"/>
    </source>
</evidence>
<name>A0ABX3MIB0_9RHOB</name>
<dbReference type="EMBL" id="MPZS01000003">
    <property type="protein sequence ID" value="OOY11010.1"/>
    <property type="molecule type" value="Genomic_DNA"/>
</dbReference>
<evidence type="ECO:0000256" key="3">
    <source>
        <dbReference type="ARBA" id="ARBA00022630"/>
    </source>
</evidence>
<dbReference type="PANTHER" id="PTHR43429:SF3">
    <property type="entry name" value="NITRITE REDUCTASE [NAD(P)H]"/>
    <property type="match status" value="1"/>
</dbReference>